<dbReference type="EMBL" id="BART01001835">
    <property type="protein sequence ID" value="GAG73518.1"/>
    <property type="molecule type" value="Genomic_DNA"/>
</dbReference>
<dbReference type="AlphaFoldDB" id="X1AMB9"/>
<accession>X1AMB9</accession>
<proteinExistence type="predicted"/>
<gene>
    <name evidence="1" type="ORF">S01H4_06088</name>
</gene>
<protein>
    <submittedName>
        <fullName evidence="1">Uncharacterized protein</fullName>
    </submittedName>
</protein>
<name>X1AMB9_9ZZZZ</name>
<organism evidence="1">
    <name type="scientific">marine sediment metagenome</name>
    <dbReference type="NCBI Taxonomy" id="412755"/>
    <lineage>
        <taxon>unclassified sequences</taxon>
        <taxon>metagenomes</taxon>
        <taxon>ecological metagenomes</taxon>
    </lineage>
</organism>
<reference evidence="1" key="1">
    <citation type="journal article" date="2014" name="Front. Microbiol.">
        <title>High frequency of phylogenetically diverse reductive dehalogenase-homologous genes in deep subseafloor sedimentary metagenomes.</title>
        <authorList>
            <person name="Kawai M."/>
            <person name="Futagami T."/>
            <person name="Toyoda A."/>
            <person name="Takaki Y."/>
            <person name="Nishi S."/>
            <person name="Hori S."/>
            <person name="Arai W."/>
            <person name="Tsubouchi T."/>
            <person name="Morono Y."/>
            <person name="Uchiyama I."/>
            <person name="Ito T."/>
            <person name="Fujiyama A."/>
            <person name="Inagaki F."/>
            <person name="Takami H."/>
        </authorList>
    </citation>
    <scope>NUCLEOTIDE SEQUENCE</scope>
    <source>
        <strain evidence="1">Expedition CK06-06</strain>
    </source>
</reference>
<comment type="caution">
    <text evidence="1">The sequence shown here is derived from an EMBL/GenBank/DDBJ whole genome shotgun (WGS) entry which is preliminary data.</text>
</comment>
<evidence type="ECO:0000313" key="1">
    <source>
        <dbReference type="EMBL" id="GAG73518.1"/>
    </source>
</evidence>
<sequence>MTKIIVSGKVGEGYVWVDSDQFTPEYLAKVKAAPDGLGWEQHREVLLKAGVDIE</sequence>